<dbReference type="EMBL" id="JAXAVX010000018">
    <property type="protein sequence ID" value="MDX8153710.1"/>
    <property type="molecule type" value="Genomic_DNA"/>
</dbReference>
<reference evidence="2 3" key="1">
    <citation type="submission" date="2023-11" db="EMBL/GenBank/DDBJ databases">
        <authorList>
            <person name="Xu M."/>
            <person name="Jiang T."/>
        </authorList>
    </citation>
    <scope>NUCLEOTIDE SEQUENCE [LARGE SCALE GENOMIC DNA]</scope>
    <source>
        <strain evidence="2 3">SD</strain>
    </source>
</reference>
<protein>
    <submittedName>
        <fullName evidence="2">Uncharacterized protein</fullName>
    </submittedName>
</protein>
<evidence type="ECO:0000256" key="1">
    <source>
        <dbReference type="SAM" id="MobiDB-lite"/>
    </source>
</evidence>
<organism evidence="2 3">
    <name type="scientific">Patulibacter brassicae</name>
    <dbReference type="NCBI Taxonomy" id="1705717"/>
    <lineage>
        <taxon>Bacteria</taxon>
        <taxon>Bacillati</taxon>
        <taxon>Actinomycetota</taxon>
        <taxon>Thermoleophilia</taxon>
        <taxon>Solirubrobacterales</taxon>
        <taxon>Patulibacteraceae</taxon>
        <taxon>Patulibacter</taxon>
    </lineage>
</organism>
<evidence type="ECO:0000313" key="3">
    <source>
        <dbReference type="Proteomes" id="UP001277761"/>
    </source>
</evidence>
<keyword evidence="3" id="KW-1185">Reference proteome</keyword>
<gene>
    <name evidence="2" type="ORF">SK069_19090</name>
</gene>
<evidence type="ECO:0000313" key="2">
    <source>
        <dbReference type="EMBL" id="MDX8153710.1"/>
    </source>
</evidence>
<comment type="caution">
    <text evidence="2">The sequence shown here is derived from an EMBL/GenBank/DDBJ whole genome shotgun (WGS) entry which is preliminary data.</text>
</comment>
<feature type="compositionally biased region" description="Basic and acidic residues" evidence="1">
    <location>
        <begin position="111"/>
        <end position="120"/>
    </location>
</feature>
<dbReference type="RefSeq" id="WP_319955860.1">
    <property type="nucleotide sequence ID" value="NZ_JAXAVX010000018.1"/>
</dbReference>
<name>A0ABU4VSE1_9ACTN</name>
<dbReference type="Proteomes" id="UP001277761">
    <property type="component" value="Unassembled WGS sequence"/>
</dbReference>
<feature type="region of interest" description="Disordered" evidence="1">
    <location>
        <begin position="99"/>
        <end position="120"/>
    </location>
</feature>
<sequence length="120" mass="13362">MRGADWIEHRRDDGEVVGWIVPEGEGFAAIDRLGRRVGAGPVDWVRAEELLEERGLRWLADRWLLREPDGCERPVRIVELDDEQVVLADDDFGAAAVVGGDPRRTTLPLPADDRLRPAGG</sequence>
<proteinExistence type="predicted"/>
<accession>A0ABU4VSE1</accession>